<dbReference type="GO" id="GO:0005886">
    <property type="term" value="C:plasma membrane"/>
    <property type="evidence" value="ECO:0007669"/>
    <property type="project" value="UniProtKB-SubCell"/>
</dbReference>
<comment type="catalytic activity">
    <reaction evidence="1 8">
        <text>Cleavage of hydrophobic, N-terminal signal or leader sequences from secreted and periplasmic proteins.</text>
        <dbReference type="EC" id="3.4.21.89"/>
    </reaction>
</comment>
<reference evidence="12" key="1">
    <citation type="journal article" date="2008" name="PLoS ONE">
        <title>Survival in nuclear waste, extreme resistance, and potential applications gleaned from the genome sequence of Kineococcus radiotolerans SRS30216.</title>
        <authorList>
            <person name="Bagwell C.E."/>
            <person name="Bhat S."/>
            <person name="Hawkins G.M."/>
            <person name="Smith B.W."/>
            <person name="Biswas T."/>
            <person name="Hoover T.R."/>
            <person name="Saunders E."/>
            <person name="Han C.S."/>
            <person name="Tsodikov O.V."/>
            <person name="Shimkets L.J."/>
        </authorList>
    </citation>
    <scope>NUCLEOTIDE SEQUENCE [LARGE SCALE GENOMIC DNA]</scope>
    <source>
        <strain evidence="12">ATCC BAA-149 / DSM 14245 / SRS30216</strain>
    </source>
</reference>
<evidence type="ECO:0000259" key="10">
    <source>
        <dbReference type="Pfam" id="PF10502"/>
    </source>
</evidence>
<dbReference type="GO" id="GO:0006465">
    <property type="term" value="P:signal peptide processing"/>
    <property type="evidence" value="ECO:0007669"/>
    <property type="project" value="InterPro"/>
</dbReference>
<dbReference type="Gene3D" id="2.10.109.10">
    <property type="entry name" value="Umud Fragment, subunit A"/>
    <property type="match status" value="1"/>
</dbReference>
<feature type="region of interest" description="Disordered" evidence="9">
    <location>
        <begin position="1"/>
        <end position="27"/>
    </location>
</feature>
<dbReference type="NCBIfam" id="TIGR02227">
    <property type="entry name" value="sigpep_I_bact"/>
    <property type="match status" value="1"/>
</dbReference>
<dbReference type="PROSITE" id="PS00501">
    <property type="entry name" value="SPASE_I_1"/>
    <property type="match status" value="1"/>
</dbReference>
<dbReference type="Pfam" id="PF10502">
    <property type="entry name" value="Peptidase_S26"/>
    <property type="match status" value="1"/>
</dbReference>
<dbReference type="AlphaFoldDB" id="A6WC16"/>
<dbReference type="InterPro" id="IPR019758">
    <property type="entry name" value="Pept_S26A_signal_pept_1_CS"/>
</dbReference>
<accession>A6WC16</accession>
<keyword evidence="8" id="KW-0472">Membrane</keyword>
<dbReference type="KEGG" id="kra:Krad_2890"/>
<keyword evidence="8" id="KW-0812">Transmembrane</keyword>
<evidence type="ECO:0000256" key="3">
    <source>
        <dbReference type="ARBA" id="ARBA00009370"/>
    </source>
</evidence>
<keyword evidence="6 8" id="KW-0378">Hydrolase</keyword>
<evidence type="ECO:0000256" key="5">
    <source>
        <dbReference type="ARBA" id="ARBA00022670"/>
    </source>
</evidence>
<feature type="transmembrane region" description="Helical" evidence="8">
    <location>
        <begin position="39"/>
        <end position="61"/>
    </location>
</feature>
<dbReference type="STRING" id="266940.Krad_2890"/>
<evidence type="ECO:0000256" key="7">
    <source>
        <dbReference type="PIRSR" id="PIRSR600223-1"/>
    </source>
</evidence>
<dbReference type="GO" id="GO:0009003">
    <property type="term" value="F:signal peptidase activity"/>
    <property type="evidence" value="ECO:0007669"/>
    <property type="project" value="UniProtKB-EC"/>
</dbReference>
<dbReference type="RefSeq" id="WP_012087399.1">
    <property type="nucleotide sequence ID" value="NC_009664.2"/>
</dbReference>
<evidence type="ECO:0000256" key="8">
    <source>
        <dbReference type="RuleBase" id="RU362042"/>
    </source>
</evidence>
<dbReference type="PANTHER" id="PTHR43390:SF1">
    <property type="entry name" value="CHLOROPLAST PROCESSING PEPTIDASE"/>
    <property type="match status" value="1"/>
</dbReference>
<dbReference type="InterPro" id="IPR036286">
    <property type="entry name" value="LexA/Signal_pep-like_sf"/>
</dbReference>
<comment type="subcellular location">
    <subcellularLocation>
        <location evidence="2">Cell membrane</location>
        <topology evidence="2">Single-pass type II membrane protein</topology>
    </subcellularLocation>
    <subcellularLocation>
        <location evidence="8">Membrane</location>
        <topology evidence="8">Single-pass type II membrane protein</topology>
    </subcellularLocation>
</comment>
<dbReference type="PRINTS" id="PR00727">
    <property type="entry name" value="LEADERPTASE"/>
</dbReference>
<evidence type="ECO:0000256" key="9">
    <source>
        <dbReference type="SAM" id="MobiDB-lite"/>
    </source>
</evidence>
<dbReference type="GO" id="GO:0004252">
    <property type="term" value="F:serine-type endopeptidase activity"/>
    <property type="evidence" value="ECO:0007669"/>
    <property type="project" value="InterPro"/>
</dbReference>
<comment type="similarity">
    <text evidence="3 8">Belongs to the peptidase S26 family.</text>
</comment>
<sequence>MIGGVTGPDRDDEPPGPPRRGPAGRAGARGLVATARETALVVAVALVVSMVVKTFLLQAFFIPSESMEPTLAVGDRVVVSKLTPGPFPLQRGDVVVFADPGGWLPPAAPTRRGPVGTAVTGALTFVGLLPDDADEHLVKRVVGLPGDHVACCDGQGRLTVDGAPLDESAHLAAGAAPSEQPFDVTVPPGELWVMGDNRPRSCDSRCHADEPRGGFVPLDLVTGRAVAVVWPPGHLDRLSTPDDDGGAPGAP</sequence>
<proteinExistence type="inferred from homology"/>
<dbReference type="CDD" id="cd06530">
    <property type="entry name" value="S26_SPase_I"/>
    <property type="match status" value="1"/>
</dbReference>
<feature type="active site" evidence="7">
    <location>
        <position position="139"/>
    </location>
</feature>
<feature type="domain" description="Peptidase S26" evidence="10">
    <location>
        <begin position="37"/>
        <end position="230"/>
    </location>
</feature>
<dbReference type="InterPro" id="IPR019756">
    <property type="entry name" value="Pept_S26A_signal_pept_1_Ser-AS"/>
</dbReference>
<evidence type="ECO:0000256" key="6">
    <source>
        <dbReference type="ARBA" id="ARBA00022801"/>
    </source>
</evidence>
<evidence type="ECO:0000256" key="4">
    <source>
        <dbReference type="ARBA" id="ARBA00013208"/>
    </source>
</evidence>
<keyword evidence="12" id="KW-1185">Reference proteome</keyword>
<dbReference type="MEROPS" id="S26.025"/>
<keyword evidence="5 8" id="KW-0645">Protease</keyword>
<dbReference type="SUPFAM" id="SSF51306">
    <property type="entry name" value="LexA/Signal peptidase"/>
    <property type="match status" value="1"/>
</dbReference>
<evidence type="ECO:0000313" key="12">
    <source>
        <dbReference type="Proteomes" id="UP000001116"/>
    </source>
</evidence>
<evidence type="ECO:0000256" key="2">
    <source>
        <dbReference type="ARBA" id="ARBA00004401"/>
    </source>
</evidence>
<evidence type="ECO:0000256" key="1">
    <source>
        <dbReference type="ARBA" id="ARBA00000677"/>
    </source>
</evidence>
<evidence type="ECO:0000313" key="11">
    <source>
        <dbReference type="EMBL" id="ABS04355.1"/>
    </source>
</evidence>
<name>A6WC16_KINRD</name>
<gene>
    <name evidence="11" type="ordered locus">Krad_2890</name>
</gene>
<dbReference type="PANTHER" id="PTHR43390">
    <property type="entry name" value="SIGNAL PEPTIDASE I"/>
    <property type="match status" value="1"/>
</dbReference>
<dbReference type="eggNOG" id="COG0681">
    <property type="taxonomic scope" value="Bacteria"/>
</dbReference>
<dbReference type="EC" id="3.4.21.89" evidence="4 8"/>
<organism evidence="11 12">
    <name type="scientific">Kineococcus radiotolerans (strain ATCC BAA-149 / DSM 14245 / SRS30216)</name>
    <dbReference type="NCBI Taxonomy" id="266940"/>
    <lineage>
        <taxon>Bacteria</taxon>
        <taxon>Bacillati</taxon>
        <taxon>Actinomycetota</taxon>
        <taxon>Actinomycetes</taxon>
        <taxon>Kineosporiales</taxon>
        <taxon>Kineosporiaceae</taxon>
        <taxon>Kineococcus</taxon>
    </lineage>
</organism>
<dbReference type="Proteomes" id="UP000001116">
    <property type="component" value="Chromosome"/>
</dbReference>
<dbReference type="InterPro" id="IPR019533">
    <property type="entry name" value="Peptidase_S26"/>
</dbReference>
<dbReference type="PROSITE" id="PS00761">
    <property type="entry name" value="SPASE_I_3"/>
    <property type="match status" value="1"/>
</dbReference>
<dbReference type="OrthoDB" id="9815782at2"/>
<dbReference type="EMBL" id="CP000750">
    <property type="protein sequence ID" value="ABS04355.1"/>
    <property type="molecule type" value="Genomic_DNA"/>
</dbReference>
<protein>
    <recommendedName>
        <fullName evidence="4 8">Signal peptidase I</fullName>
        <ecNumber evidence="4 8">3.4.21.89</ecNumber>
    </recommendedName>
</protein>
<dbReference type="HOGENOM" id="CLU_028723_0_1_11"/>
<keyword evidence="8" id="KW-1133">Transmembrane helix</keyword>
<dbReference type="InterPro" id="IPR000223">
    <property type="entry name" value="Pept_S26A_signal_pept_1"/>
</dbReference>
<feature type="active site" evidence="7">
    <location>
        <position position="66"/>
    </location>
</feature>